<dbReference type="AlphaFoldDB" id="A0A449IS75"/>
<dbReference type="Pfam" id="PF11449">
    <property type="entry name" value="ArsP_2"/>
    <property type="match status" value="1"/>
</dbReference>
<evidence type="ECO:0000313" key="3">
    <source>
        <dbReference type="Proteomes" id="UP000330809"/>
    </source>
</evidence>
<feature type="transmembrane region" description="Helical" evidence="1">
    <location>
        <begin position="280"/>
        <end position="302"/>
    </location>
</feature>
<proteinExistence type="predicted"/>
<evidence type="ECO:0000313" key="2">
    <source>
        <dbReference type="EMBL" id="VFB22294.1"/>
    </source>
</evidence>
<feature type="transmembrane region" description="Helical" evidence="1">
    <location>
        <begin position="103"/>
        <end position="125"/>
    </location>
</feature>
<feature type="transmembrane region" description="Helical" evidence="1">
    <location>
        <begin position="202"/>
        <end position="220"/>
    </location>
</feature>
<keyword evidence="1" id="KW-0472">Membrane</keyword>
<keyword evidence="1" id="KW-0812">Transmembrane</keyword>
<protein>
    <submittedName>
        <fullName evidence="2">Protein of uncharacterized function (DUF2899)</fullName>
    </submittedName>
</protein>
<keyword evidence="1" id="KW-1133">Transmembrane helix</keyword>
<dbReference type="Proteomes" id="UP000330809">
    <property type="component" value="Unassembled WGS sequence"/>
</dbReference>
<organism evidence="2 3">
    <name type="scientific">Pseudomonas fragi</name>
    <dbReference type="NCBI Taxonomy" id="296"/>
    <lineage>
        <taxon>Bacteria</taxon>
        <taxon>Pseudomonadati</taxon>
        <taxon>Pseudomonadota</taxon>
        <taxon>Gammaproteobacteria</taxon>
        <taxon>Pseudomonadales</taxon>
        <taxon>Pseudomonadaceae</taxon>
        <taxon>Pseudomonas</taxon>
    </lineage>
</organism>
<dbReference type="RefSeq" id="WP_133145115.1">
    <property type="nucleotide sequence ID" value="NZ_CAACYJ010000040.1"/>
</dbReference>
<sequence>MEEIIEPLADAFMSVSVYVAGLVIIFAFAQRRSGRKFEKLLEQDGYIAPLFGALLSVPPGCVGVLTAVKLFTDKRVSFGCVTASFISTMGDSAWLLFAKDPVLALKLKAMLCALGFIIGYLVDYLKINADYATKKDHSNADFTLIKTRALIPSTRLQKVTKCINSFSCGCTAAPLFFEPRPQKKFLSQFDAPIISLPSPQKYVTIAFWILGVIGLALSIPVTFQLADSAVLGNELGFQDIYTWVGSAGFFTSLIITIYSRGKKYKCHDSYSQNPVSFKTALDYGGREVAFITVWLGVIFLIWESLASSQLVISSGIIPFIESNLVGYTGVFIGAIAGLVPACGVEILFASLFVAGGLPLPALVAYLVSMDGNGFIPLAFHDKRSAIIMTIITTIPSIIVGIAFIEFA</sequence>
<gene>
    <name evidence="2" type="ORF">NCTC10754_04982</name>
</gene>
<name>A0A449IS75_PSEFR</name>
<dbReference type="InterPro" id="IPR021552">
    <property type="entry name" value="ArsP_2"/>
</dbReference>
<feature type="transmembrane region" description="Helical" evidence="1">
    <location>
        <begin position="346"/>
        <end position="366"/>
    </location>
</feature>
<feature type="transmembrane region" description="Helical" evidence="1">
    <location>
        <begin position="240"/>
        <end position="259"/>
    </location>
</feature>
<dbReference type="EMBL" id="CAACYJ010000040">
    <property type="protein sequence ID" value="VFB22294.1"/>
    <property type="molecule type" value="Genomic_DNA"/>
</dbReference>
<dbReference type="NCBIfam" id="NF037962">
    <property type="entry name" value="arsenic_eff"/>
    <property type="match status" value="1"/>
</dbReference>
<feature type="transmembrane region" description="Helical" evidence="1">
    <location>
        <begin position="76"/>
        <end position="97"/>
    </location>
</feature>
<feature type="transmembrane region" description="Helical" evidence="1">
    <location>
        <begin position="322"/>
        <end position="339"/>
    </location>
</feature>
<feature type="transmembrane region" description="Helical" evidence="1">
    <location>
        <begin position="12"/>
        <end position="29"/>
    </location>
</feature>
<evidence type="ECO:0000256" key="1">
    <source>
        <dbReference type="SAM" id="Phobius"/>
    </source>
</evidence>
<accession>A0A449IS75</accession>
<reference evidence="2 3" key="1">
    <citation type="submission" date="2019-02" db="EMBL/GenBank/DDBJ databases">
        <authorList>
            <consortium name="Pathogen Informatics"/>
        </authorList>
    </citation>
    <scope>NUCLEOTIDE SEQUENCE [LARGE SCALE GENOMIC DNA]</scope>
    <source>
        <strain evidence="2 3">3012STDY7103891</strain>
    </source>
</reference>
<feature type="transmembrane region" description="Helical" evidence="1">
    <location>
        <begin position="386"/>
        <end position="406"/>
    </location>
</feature>